<comment type="caution">
    <text evidence="6">The sequence shown here is derived from an EMBL/GenBank/DDBJ whole genome shotgun (WGS) entry which is preliminary data.</text>
</comment>
<proteinExistence type="inferred from homology"/>
<dbReference type="InterPro" id="IPR013658">
    <property type="entry name" value="SGL"/>
</dbReference>
<gene>
    <name evidence="6" type="ORF">HNR10_003044</name>
</gene>
<dbReference type="RefSeq" id="WP_179824159.1">
    <property type="nucleotide sequence ID" value="NZ_JACCFS010000001.1"/>
</dbReference>
<comment type="similarity">
    <text evidence="1">Belongs to the SMP-30/CGR1 family.</text>
</comment>
<sequence length="323" mass="35225">MSKIVDSGPYEILDRRFATGRCANGDSRLERLFGDCRWAEGPLYLPAWRQVVFSDIPNDRMLRWDEETGAVGLFRAPAGHSNGNTLDREGRLITCEQGNRRVTRTEHDGSTTVIADRYESRRFNSPNDAVVRSDGSIWFSDPTFGITSDYEGHRARSEIGAANVYRVDPGTGGVRMVADGFGGPNGLVFSPDERELYVSDTVSGRIRAFEVRDDGTLADGRVFAEAPEGAAFDNIRFDDGGRLWVAAMADGVHCYDPDGTLIGRLRVPEPVSNIAFGGPKNNRLFITATTSLYSLVMAVTGVPRVLPPGGVAPHPSEVSAPVR</sequence>
<keyword evidence="7" id="KW-1185">Reference proteome</keyword>
<dbReference type="PRINTS" id="PR01790">
    <property type="entry name" value="SMP30FAMILY"/>
</dbReference>
<dbReference type="Pfam" id="PF08450">
    <property type="entry name" value="SGL"/>
    <property type="match status" value="1"/>
</dbReference>
<dbReference type="GO" id="GO:0046872">
    <property type="term" value="F:metal ion binding"/>
    <property type="evidence" value="ECO:0007669"/>
    <property type="project" value="UniProtKB-KW"/>
</dbReference>
<evidence type="ECO:0000259" key="5">
    <source>
        <dbReference type="Pfam" id="PF08450"/>
    </source>
</evidence>
<feature type="binding site" evidence="4">
    <location>
        <position position="127"/>
    </location>
    <ligand>
        <name>substrate</name>
    </ligand>
</feature>
<accession>A0A7Z0JAC9</accession>
<dbReference type="InterPro" id="IPR011042">
    <property type="entry name" value="6-blade_b-propeller_TolB-like"/>
</dbReference>
<feature type="binding site" evidence="4">
    <location>
        <position position="151"/>
    </location>
    <ligand>
        <name>substrate</name>
    </ligand>
</feature>
<evidence type="ECO:0000256" key="3">
    <source>
        <dbReference type="PIRSR" id="PIRSR605511-1"/>
    </source>
</evidence>
<dbReference type="EMBL" id="JACCFS010000001">
    <property type="protein sequence ID" value="NYJ35163.1"/>
    <property type="molecule type" value="Genomic_DNA"/>
</dbReference>
<keyword evidence="4" id="KW-0862">Zinc</keyword>
<evidence type="ECO:0000256" key="4">
    <source>
        <dbReference type="PIRSR" id="PIRSR605511-2"/>
    </source>
</evidence>
<evidence type="ECO:0000256" key="2">
    <source>
        <dbReference type="ARBA" id="ARBA00022801"/>
    </source>
</evidence>
<keyword evidence="4" id="KW-0479">Metal-binding</keyword>
<feature type="binding site" evidence="4">
    <location>
        <position position="40"/>
    </location>
    <ligand>
        <name>a divalent metal cation</name>
        <dbReference type="ChEBI" id="CHEBI:60240"/>
    </ligand>
</feature>
<dbReference type="GO" id="GO:0004341">
    <property type="term" value="F:gluconolactonase activity"/>
    <property type="evidence" value="ECO:0007669"/>
    <property type="project" value="UniProtKB-EC"/>
</dbReference>
<organism evidence="6 7">
    <name type="scientific">Nocardiopsis aegyptia</name>
    <dbReference type="NCBI Taxonomy" id="220378"/>
    <lineage>
        <taxon>Bacteria</taxon>
        <taxon>Bacillati</taxon>
        <taxon>Actinomycetota</taxon>
        <taxon>Actinomycetes</taxon>
        <taxon>Streptosporangiales</taxon>
        <taxon>Nocardiopsidaceae</taxon>
        <taxon>Nocardiopsis</taxon>
    </lineage>
</organism>
<dbReference type="SUPFAM" id="SSF63829">
    <property type="entry name" value="Calcium-dependent phosphotriesterase"/>
    <property type="match status" value="1"/>
</dbReference>
<feature type="active site" description="Proton donor/acceptor" evidence="3">
    <location>
        <position position="233"/>
    </location>
</feature>
<dbReference type="InterPro" id="IPR005511">
    <property type="entry name" value="SMP-30"/>
</dbReference>
<evidence type="ECO:0000313" key="6">
    <source>
        <dbReference type="EMBL" id="NYJ35163.1"/>
    </source>
</evidence>
<dbReference type="InterPro" id="IPR051262">
    <property type="entry name" value="SMP-30/CGR1_Lactonase"/>
</dbReference>
<feature type="binding site" evidence="4">
    <location>
        <position position="233"/>
    </location>
    <ligand>
        <name>a divalent metal cation</name>
        <dbReference type="ChEBI" id="CHEBI:60240"/>
    </ligand>
</feature>
<dbReference type="PANTHER" id="PTHR47572:SF4">
    <property type="entry name" value="LACTONASE DRP35"/>
    <property type="match status" value="1"/>
</dbReference>
<reference evidence="6 7" key="1">
    <citation type="submission" date="2020-07" db="EMBL/GenBank/DDBJ databases">
        <title>Sequencing the genomes of 1000 actinobacteria strains.</title>
        <authorList>
            <person name="Klenk H.-P."/>
        </authorList>
    </citation>
    <scope>NUCLEOTIDE SEQUENCE [LARGE SCALE GENOMIC DNA]</scope>
    <source>
        <strain evidence="6 7">DSM 44442</strain>
    </source>
</reference>
<dbReference type="EC" id="3.1.1.17" evidence="6"/>
<comment type="cofactor">
    <cofactor evidence="4">
        <name>Zn(2+)</name>
        <dbReference type="ChEBI" id="CHEBI:29105"/>
    </cofactor>
    <text evidence="4">Binds 1 divalent metal cation per subunit.</text>
</comment>
<dbReference type="Gene3D" id="2.120.10.30">
    <property type="entry name" value="TolB, C-terminal domain"/>
    <property type="match status" value="1"/>
</dbReference>
<protein>
    <submittedName>
        <fullName evidence="6">Gluconolactonase</fullName>
        <ecNumber evidence="6">3.1.1.17</ecNumber>
    </submittedName>
</protein>
<dbReference type="AlphaFoldDB" id="A0A7Z0JAC9"/>
<keyword evidence="2 6" id="KW-0378">Hydrolase</keyword>
<dbReference type="Proteomes" id="UP000572051">
    <property type="component" value="Unassembled WGS sequence"/>
</dbReference>
<feature type="binding site" evidence="4">
    <location>
        <position position="185"/>
    </location>
    <ligand>
        <name>a divalent metal cation</name>
        <dbReference type="ChEBI" id="CHEBI:60240"/>
    </ligand>
</feature>
<evidence type="ECO:0000256" key="1">
    <source>
        <dbReference type="ARBA" id="ARBA00008853"/>
    </source>
</evidence>
<name>A0A7Z0JAC9_9ACTN</name>
<dbReference type="PANTHER" id="PTHR47572">
    <property type="entry name" value="LIPOPROTEIN-RELATED"/>
    <property type="match status" value="1"/>
</dbReference>
<evidence type="ECO:0000313" key="7">
    <source>
        <dbReference type="Proteomes" id="UP000572051"/>
    </source>
</evidence>
<feature type="domain" description="SMP-30/Gluconolactonase/LRE-like region" evidence="5">
    <location>
        <begin position="38"/>
        <end position="289"/>
    </location>
</feature>